<dbReference type="SUPFAM" id="SSF102114">
    <property type="entry name" value="Radical SAM enzymes"/>
    <property type="match status" value="1"/>
</dbReference>
<evidence type="ECO:0000313" key="1">
    <source>
        <dbReference type="EMBL" id="DAF46907.1"/>
    </source>
</evidence>
<accession>A0A8S5S7X7</accession>
<proteinExistence type="predicted"/>
<name>A0A8S5S7X7_9CAUD</name>
<organism evidence="1">
    <name type="scientific">Podoviridae sp. ctxJ29</name>
    <dbReference type="NCBI Taxonomy" id="2827754"/>
    <lineage>
        <taxon>Viruses</taxon>
        <taxon>Duplodnaviria</taxon>
        <taxon>Heunggongvirae</taxon>
        <taxon>Uroviricota</taxon>
        <taxon>Caudoviricetes</taxon>
    </lineage>
</organism>
<dbReference type="Gene3D" id="3.20.20.70">
    <property type="entry name" value="Aldolase class I"/>
    <property type="match status" value="1"/>
</dbReference>
<dbReference type="InterPro" id="IPR058240">
    <property type="entry name" value="rSAM_sf"/>
</dbReference>
<sequence>MTNNHLSDNDAKMIVNRFNDYFDKITVYSWLREPDYCENFRERWLADNELSTGYKPQRFELASFYKIVREPEYVKFLKEVGTKKVQLTLFGLEEITDKYVGRKGAFREILKATEILIANDISPRWQIFINEENKDEIAKLLELIKELRFKERCSDFTFFIHEGSCDGENAKLYDLRIKKESVSESLIPYYLNFNSKQKEQDLVEQFKNKTQEHYVPSNDNGDIVIYVSNMWNVFFNFTNMSAEWVIGNLMHDDIAEICRRIKEEDIPALHAAKQITLSELAIRYGNPDSTRLFDEDDYKMFLLNRYLVDIKCGNCNHQVVGMER</sequence>
<dbReference type="InterPro" id="IPR050377">
    <property type="entry name" value="Radical_SAM_PqqE_MftC-like"/>
</dbReference>
<dbReference type="PANTHER" id="PTHR11228">
    <property type="entry name" value="RADICAL SAM DOMAIN PROTEIN"/>
    <property type="match status" value="1"/>
</dbReference>
<dbReference type="InterPro" id="IPR013785">
    <property type="entry name" value="Aldolase_TIM"/>
</dbReference>
<protein>
    <submittedName>
        <fullName evidence="1">Uncharacterized protein</fullName>
    </submittedName>
</protein>
<dbReference type="EMBL" id="BK032546">
    <property type="protein sequence ID" value="DAF46907.1"/>
    <property type="molecule type" value="Genomic_DNA"/>
</dbReference>
<reference evidence="1" key="1">
    <citation type="journal article" date="2021" name="Proc. Natl. Acad. Sci. U.S.A.">
        <title>A Catalog of Tens of Thousands of Viruses from Human Metagenomes Reveals Hidden Associations with Chronic Diseases.</title>
        <authorList>
            <person name="Tisza M.J."/>
            <person name="Buck C.B."/>
        </authorList>
    </citation>
    <scope>NUCLEOTIDE SEQUENCE</scope>
    <source>
        <strain evidence="1">CtxJ29</strain>
    </source>
</reference>
<dbReference type="PANTHER" id="PTHR11228:SF7">
    <property type="entry name" value="PQQA PEPTIDE CYCLASE"/>
    <property type="match status" value="1"/>
</dbReference>